<comment type="caution">
    <text evidence="2">The sequence shown here is derived from an EMBL/GenBank/DDBJ whole genome shotgun (WGS) entry which is preliminary data.</text>
</comment>
<dbReference type="EMBL" id="PVTL01000005">
    <property type="protein sequence ID" value="PRY67901.1"/>
    <property type="molecule type" value="Genomic_DNA"/>
</dbReference>
<feature type="transmembrane region" description="Helical" evidence="1">
    <location>
        <begin position="44"/>
        <end position="75"/>
    </location>
</feature>
<evidence type="ECO:0000313" key="3">
    <source>
        <dbReference type="Proteomes" id="UP000237983"/>
    </source>
</evidence>
<keyword evidence="1" id="KW-0472">Membrane</keyword>
<reference evidence="2 3" key="1">
    <citation type="submission" date="2018-03" db="EMBL/GenBank/DDBJ databases">
        <title>Genomic Encyclopedia of Type Strains, Phase III (KMG-III): the genomes of soil and plant-associated and newly described type strains.</title>
        <authorList>
            <person name="Whitman W."/>
        </authorList>
    </citation>
    <scope>NUCLEOTIDE SEQUENCE [LARGE SCALE GENOMIC DNA]</scope>
    <source>
        <strain evidence="2 3">CGMCC 1.12484</strain>
    </source>
</reference>
<keyword evidence="1" id="KW-1133">Transmembrane helix</keyword>
<proteinExistence type="predicted"/>
<accession>A0A2T0VCK6</accession>
<sequence>MVESPPVKRRSLFQLVADVPTLVRELVMGEIELLKTEVINKLKIAGVGVGLILGAVIVLFFFIGVLLTAAVLGLAVVMPPWLAALVVAFVLLIAVAILAWIGYRELKKAMPPLPELTIKNLKRDINAVKGVGKRQNP</sequence>
<dbReference type="Proteomes" id="UP000237983">
    <property type="component" value="Unassembled WGS sequence"/>
</dbReference>
<evidence type="ECO:0000256" key="1">
    <source>
        <dbReference type="SAM" id="Phobius"/>
    </source>
</evidence>
<gene>
    <name evidence="2" type="ORF">B0I08_10562</name>
</gene>
<keyword evidence="1" id="KW-0812">Transmembrane</keyword>
<dbReference type="OrthoDB" id="5118910at2"/>
<evidence type="ECO:0000313" key="2">
    <source>
        <dbReference type="EMBL" id="PRY67901.1"/>
    </source>
</evidence>
<organism evidence="2 3">
    <name type="scientific">Glaciihabitans tibetensis</name>
    <dbReference type="NCBI Taxonomy" id="1266600"/>
    <lineage>
        <taxon>Bacteria</taxon>
        <taxon>Bacillati</taxon>
        <taxon>Actinomycetota</taxon>
        <taxon>Actinomycetes</taxon>
        <taxon>Micrococcales</taxon>
        <taxon>Microbacteriaceae</taxon>
        <taxon>Glaciihabitans</taxon>
    </lineage>
</organism>
<dbReference type="InterPro" id="IPR009937">
    <property type="entry name" value="Phage_holin_3_6"/>
</dbReference>
<keyword evidence="3" id="KW-1185">Reference proteome</keyword>
<protein>
    <submittedName>
        <fullName evidence="2">Putative superfamily III holin-X</fullName>
    </submittedName>
</protein>
<feature type="transmembrane region" description="Helical" evidence="1">
    <location>
        <begin position="81"/>
        <end position="103"/>
    </location>
</feature>
<name>A0A2T0VCK6_9MICO</name>
<dbReference type="AlphaFoldDB" id="A0A2T0VCK6"/>
<dbReference type="RefSeq" id="WP_106212453.1">
    <property type="nucleotide sequence ID" value="NZ_PVTL01000005.1"/>
</dbReference>
<dbReference type="Pfam" id="PF07332">
    <property type="entry name" value="Phage_holin_3_6"/>
    <property type="match status" value="1"/>
</dbReference>